<dbReference type="PROSITE" id="PS50055">
    <property type="entry name" value="TYR_PHOSPHATASE_PTP"/>
    <property type="match status" value="1"/>
</dbReference>
<dbReference type="SMART" id="SM00194">
    <property type="entry name" value="PTPc"/>
    <property type="match status" value="1"/>
</dbReference>
<organism evidence="3 4">
    <name type="scientific">Euphydryas editha</name>
    <name type="common">Edith's checkerspot</name>
    <dbReference type="NCBI Taxonomy" id="104508"/>
    <lineage>
        <taxon>Eukaryota</taxon>
        <taxon>Metazoa</taxon>
        <taxon>Ecdysozoa</taxon>
        <taxon>Arthropoda</taxon>
        <taxon>Hexapoda</taxon>
        <taxon>Insecta</taxon>
        <taxon>Pterygota</taxon>
        <taxon>Neoptera</taxon>
        <taxon>Endopterygota</taxon>
        <taxon>Lepidoptera</taxon>
        <taxon>Glossata</taxon>
        <taxon>Ditrysia</taxon>
        <taxon>Papilionoidea</taxon>
        <taxon>Nymphalidae</taxon>
        <taxon>Nymphalinae</taxon>
        <taxon>Euphydryas</taxon>
    </lineage>
</organism>
<dbReference type="InterPro" id="IPR050348">
    <property type="entry name" value="Protein-Tyr_Phosphatase"/>
</dbReference>
<dbReference type="GO" id="GO:0048666">
    <property type="term" value="P:neuron development"/>
    <property type="evidence" value="ECO:0007669"/>
    <property type="project" value="UniProtKB-ARBA"/>
</dbReference>
<accession>A0AAU9UNK5</accession>
<dbReference type="GO" id="GO:0009653">
    <property type="term" value="P:anatomical structure morphogenesis"/>
    <property type="evidence" value="ECO:0007669"/>
    <property type="project" value="UniProtKB-ARBA"/>
</dbReference>
<dbReference type="Gene3D" id="3.90.190.10">
    <property type="entry name" value="Protein tyrosine phosphatase superfamily"/>
    <property type="match status" value="1"/>
</dbReference>
<sequence length="180" mass="20641">MLIKINCRHPYDKHQIFQAGELSIRTVSETNNSGYVQTTFDISNCITGERRLIKHYMYVDWPDNGVPSNWESFMHLYCDIDEERERLLSKIQNAPALGPIIVHCSAGVGRTGVFCAVDSCLSQLLKTKTISVPETVLKIRQQRYSSVPATEQYVFIYRILYEFVKQFETCSVKKNSMCVG</sequence>
<dbReference type="PRINTS" id="PR00700">
    <property type="entry name" value="PRTYPHPHTASE"/>
</dbReference>
<evidence type="ECO:0000259" key="2">
    <source>
        <dbReference type="PROSITE" id="PS50056"/>
    </source>
</evidence>
<dbReference type="Proteomes" id="UP001153954">
    <property type="component" value="Unassembled WGS sequence"/>
</dbReference>
<dbReference type="SMART" id="SM00404">
    <property type="entry name" value="PTPc_motif"/>
    <property type="match status" value="1"/>
</dbReference>
<dbReference type="InterPro" id="IPR016130">
    <property type="entry name" value="Tyr_Pase_AS"/>
</dbReference>
<dbReference type="PROSITE" id="PS50056">
    <property type="entry name" value="TYR_PHOSPHATASE_2"/>
    <property type="match status" value="1"/>
</dbReference>
<dbReference type="InterPro" id="IPR003595">
    <property type="entry name" value="Tyr_Pase_cat"/>
</dbReference>
<feature type="domain" description="Tyrosine-protein phosphatase" evidence="1">
    <location>
        <begin position="1"/>
        <end position="163"/>
    </location>
</feature>
<dbReference type="GO" id="GO:0004725">
    <property type="term" value="F:protein tyrosine phosphatase activity"/>
    <property type="evidence" value="ECO:0007669"/>
    <property type="project" value="InterPro"/>
</dbReference>
<dbReference type="PANTHER" id="PTHR19134:SF449">
    <property type="entry name" value="TYROSINE-PROTEIN PHOSPHATASE 1"/>
    <property type="match status" value="1"/>
</dbReference>
<dbReference type="PROSITE" id="PS00383">
    <property type="entry name" value="TYR_PHOSPHATASE_1"/>
    <property type="match status" value="1"/>
</dbReference>
<dbReference type="InterPro" id="IPR000387">
    <property type="entry name" value="Tyr_Pase_dom"/>
</dbReference>
<dbReference type="SUPFAM" id="SSF52799">
    <property type="entry name" value="(Phosphotyrosine protein) phosphatases II"/>
    <property type="match status" value="1"/>
</dbReference>
<feature type="domain" description="Tyrosine specific protein phosphatases" evidence="2">
    <location>
        <begin position="71"/>
        <end position="154"/>
    </location>
</feature>
<evidence type="ECO:0000259" key="1">
    <source>
        <dbReference type="PROSITE" id="PS50055"/>
    </source>
</evidence>
<dbReference type="InterPro" id="IPR029021">
    <property type="entry name" value="Prot-tyrosine_phosphatase-like"/>
</dbReference>
<evidence type="ECO:0000313" key="4">
    <source>
        <dbReference type="Proteomes" id="UP001153954"/>
    </source>
</evidence>
<evidence type="ECO:0000313" key="3">
    <source>
        <dbReference type="EMBL" id="CAH2100767.1"/>
    </source>
</evidence>
<dbReference type="CDD" id="cd00047">
    <property type="entry name" value="PTPc"/>
    <property type="match status" value="1"/>
</dbReference>
<gene>
    <name evidence="3" type="ORF">EEDITHA_LOCUS15592</name>
</gene>
<reference evidence="3" key="1">
    <citation type="submission" date="2022-03" db="EMBL/GenBank/DDBJ databases">
        <authorList>
            <person name="Tunstrom K."/>
        </authorList>
    </citation>
    <scope>NUCLEOTIDE SEQUENCE</scope>
</reference>
<dbReference type="EMBL" id="CAKOGL010000023">
    <property type="protein sequence ID" value="CAH2100767.1"/>
    <property type="molecule type" value="Genomic_DNA"/>
</dbReference>
<dbReference type="PANTHER" id="PTHR19134">
    <property type="entry name" value="RECEPTOR-TYPE TYROSINE-PROTEIN PHOSPHATASE"/>
    <property type="match status" value="1"/>
</dbReference>
<proteinExistence type="predicted"/>
<evidence type="ECO:0008006" key="5">
    <source>
        <dbReference type="Google" id="ProtNLM"/>
    </source>
</evidence>
<protein>
    <recommendedName>
        <fullName evidence="5">Protein tyrosine phosphatase</fullName>
    </recommendedName>
</protein>
<dbReference type="InterPro" id="IPR000242">
    <property type="entry name" value="PTP_cat"/>
</dbReference>
<name>A0AAU9UNK5_EUPED</name>
<dbReference type="Pfam" id="PF00102">
    <property type="entry name" value="Y_phosphatase"/>
    <property type="match status" value="1"/>
</dbReference>
<keyword evidence="4" id="KW-1185">Reference proteome</keyword>
<comment type="caution">
    <text evidence="3">The sequence shown here is derived from an EMBL/GenBank/DDBJ whole genome shotgun (WGS) entry which is preliminary data.</text>
</comment>
<dbReference type="AlphaFoldDB" id="A0AAU9UNK5"/>